<name>A0A1J7BST2_9ACTN</name>
<dbReference type="PANTHER" id="PTHR30146">
    <property type="entry name" value="LACI-RELATED TRANSCRIPTIONAL REPRESSOR"/>
    <property type="match status" value="1"/>
</dbReference>
<dbReference type="GO" id="GO:0003700">
    <property type="term" value="F:DNA-binding transcription factor activity"/>
    <property type="evidence" value="ECO:0007669"/>
    <property type="project" value="TreeGrafter"/>
</dbReference>
<evidence type="ECO:0000313" key="6">
    <source>
        <dbReference type="Proteomes" id="UP000243342"/>
    </source>
</evidence>
<dbReference type="InterPro" id="IPR000843">
    <property type="entry name" value="HTH_LacI"/>
</dbReference>
<dbReference type="Pfam" id="PF13377">
    <property type="entry name" value="Peripla_BP_3"/>
    <property type="match status" value="1"/>
</dbReference>
<dbReference type="InterPro" id="IPR028082">
    <property type="entry name" value="Peripla_BP_I"/>
</dbReference>
<dbReference type="PANTHER" id="PTHR30146:SF109">
    <property type="entry name" value="HTH-TYPE TRANSCRIPTIONAL REGULATOR GALS"/>
    <property type="match status" value="1"/>
</dbReference>
<dbReference type="CDD" id="cd06267">
    <property type="entry name" value="PBP1_LacI_sugar_binding-like"/>
    <property type="match status" value="1"/>
</dbReference>
<dbReference type="CDD" id="cd01392">
    <property type="entry name" value="HTH_LacI"/>
    <property type="match status" value="1"/>
</dbReference>
<protein>
    <submittedName>
        <fullName evidence="5">LacI family transcriptional regulator</fullName>
    </submittedName>
</protein>
<proteinExistence type="predicted"/>
<dbReference type="PROSITE" id="PS00356">
    <property type="entry name" value="HTH_LACI_1"/>
    <property type="match status" value="1"/>
</dbReference>
<evidence type="ECO:0000256" key="3">
    <source>
        <dbReference type="ARBA" id="ARBA00023163"/>
    </source>
</evidence>
<dbReference type="PRINTS" id="PR00036">
    <property type="entry name" value="HTHLACI"/>
</dbReference>
<feature type="domain" description="HTH lacI-type" evidence="4">
    <location>
        <begin position="12"/>
        <end position="66"/>
    </location>
</feature>
<evidence type="ECO:0000256" key="2">
    <source>
        <dbReference type="ARBA" id="ARBA00023125"/>
    </source>
</evidence>
<evidence type="ECO:0000313" key="5">
    <source>
        <dbReference type="EMBL" id="OIV36521.1"/>
    </source>
</evidence>
<gene>
    <name evidence="5" type="ORF">BIV57_15870</name>
</gene>
<dbReference type="SUPFAM" id="SSF47413">
    <property type="entry name" value="lambda repressor-like DNA-binding domains"/>
    <property type="match status" value="1"/>
</dbReference>
<dbReference type="PROSITE" id="PS50932">
    <property type="entry name" value="HTH_LACI_2"/>
    <property type="match status" value="1"/>
</dbReference>
<dbReference type="EMBL" id="MLCF01000088">
    <property type="protein sequence ID" value="OIV36521.1"/>
    <property type="molecule type" value="Genomic_DNA"/>
</dbReference>
<keyword evidence="1" id="KW-0805">Transcription regulation</keyword>
<organism evidence="5 6">
    <name type="scientific">Mangrovactinospora gilvigrisea</name>
    <dbReference type="NCBI Taxonomy" id="1428644"/>
    <lineage>
        <taxon>Bacteria</taxon>
        <taxon>Bacillati</taxon>
        <taxon>Actinomycetota</taxon>
        <taxon>Actinomycetes</taxon>
        <taxon>Kitasatosporales</taxon>
        <taxon>Streptomycetaceae</taxon>
        <taxon>Mangrovactinospora</taxon>
    </lineage>
</organism>
<dbReference type="AlphaFoldDB" id="A0A1J7BST2"/>
<dbReference type="OrthoDB" id="3595338at2"/>
<dbReference type="Gene3D" id="3.40.50.2300">
    <property type="match status" value="2"/>
</dbReference>
<dbReference type="SMART" id="SM00354">
    <property type="entry name" value="HTH_LACI"/>
    <property type="match status" value="1"/>
</dbReference>
<dbReference type="GO" id="GO:0000976">
    <property type="term" value="F:transcription cis-regulatory region binding"/>
    <property type="evidence" value="ECO:0007669"/>
    <property type="project" value="TreeGrafter"/>
</dbReference>
<dbReference type="InterPro" id="IPR046335">
    <property type="entry name" value="LacI/GalR-like_sensor"/>
</dbReference>
<accession>A0A1J7BST2</accession>
<sequence>MPQRNAPGARRPTLSDVAREVGVSAKTVSRVLNEEGVVSPGTRARVLEAVERLGFRPNLMARNVRVGSRDSTVGLIVPELGNPFFGTVAEAVEKALRARGLTLVIGTSEEDAERERQLVRTFLDRQTGGLIVVPAEPVGPHAGLDHAYLGEERAAGLPVVFLDRTPTALAADTVLSENRDGARAGVAHLLGRGHRRIAFLGDEPAELYTRRERFAGYREALAAAGVPEAPELVVSGHDSAAAAAAVRALLALPEPPTALFAANNLATVGAVTALARAGRQDVALVGFDDLPMAEALRPGLTVIAQDPAALGREAAALALARLDGDEAEPRVVRVPTRLVARGSGELRPG</sequence>
<evidence type="ECO:0000259" key="4">
    <source>
        <dbReference type="PROSITE" id="PS50932"/>
    </source>
</evidence>
<reference evidence="5 6" key="1">
    <citation type="submission" date="2016-10" db="EMBL/GenBank/DDBJ databases">
        <title>Genome sequence of Streptomyces gilvigriseus MUSC 26.</title>
        <authorList>
            <person name="Lee L.-H."/>
            <person name="Ser H.-L."/>
        </authorList>
    </citation>
    <scope>NUCLEOTIDE SEQUENCE [LARGE SCALE GENOMIC DNA]</scope>
    <source>
        <strain evidence="5 6">MUSC 26</strain>
    </source>
</reference>
<keyword evidence="6" id="KW-1185">Reference proteome</keyword>
<dbReference type="SUPFAM" id="SSF53822">
    <property type="entry name" value="Periplasmic binding protein-like I"/>
    <property type="match status" value="1"/>
</dbReference>
<dbReference type="Gene3D" id="1.10.260.40">
    <property type="entry name" value="lambda repressor-like DNA-binding domains"/>
    <property type="match status" value="1"/>
</dbReference>
<comment type="caution">
    <text evidence="5">The sequence shown here is derived from an EMBL/GenBank/DDBJ whole genome shotgun (WGS) entry which is preliminary data.</text>
</comment>
<dbReference type="InterPro" id="IPR010982">
    <property type="entry name" value="Lambda_DNA-bd_dom_sf"/>
</dbReference>
<dbReference type="RefSeq" id="WP_071657526.1">
    <property type="nucleotide sequence ID" value="NZ_MLCF01000088.1"/>
</dbReference>
<dbReference type="Proteomes" id="UP000243342">
    <property type="component" value="Unassembled WGS sequence"/>
</dbReference>
<keyword evidence="2" id="KW-0238">DNA-binding</keyword>
<evidence type="ECO:0000256" key="1">
    <source>
        <dbReference type="ARBA" id="ARBA00023015"/>
    </source>
</evidence>
<dbReference type="STRING" id="1428644.BIV57_15870"/>
<keyword evidence="3" id="KW-0804">Transcription</keyword>
<dbReference type="Pfam" id="PF00356">
    <property type="entry name" value="LacI"/>
    <property type="match status" value="1"/>
</dbReference>